<dbReference type="KEGG" id="mflg:ABS361_13545"/>
<dbReference type="EMBL" id="CP158568">
    <property type="protein sequence ID" value="XBY43125.1"/>
    <property type="molecule type" value="Genomic_DNA"/>
</dbReference>
<protein>
    <recommendedName>
        <fullName evidence="3">Calcineurin-like phosphoesterase domain-containing protein</fullName>
    </recommendedName>
</protein>
<accession>A0AAU7X5S3</accession>
<dbReference type="RefSeq" id="WP_407048227.1">
    <property type="nucleotide sequence ID" value="NZ_CP158568.1"/>
</dbReference>
<evidence type="ECO:0000256" key="1">
    <source>
        <dbReference type="SAM" id="SignalP"/>
    </source>
</evidence>
<feature type="signal peptide" evidence="1">
    <location>
        <begin position="1"/>
        <end position="25"/>
    </location>
</feature>
<organism evidence="2">
    <name type="scientific">Methyloraptor flagellatus</name>
    <dbReference type="NCBI Taxonomy" id="3162530"/>
    <lineage>
        <taxon>Bacteria</taxon>
        <taxon>Pseudomonadati</taxon>
        <taxon>Pseudomonadota</taxon>
        <taxon>Alphaproteobacteria</taxon>
        <taxon>Hyphomicrobiales</taxon>
        <taxon>Ancalomicrobiaceae</taxon>
        <taxon>Methyloraptor</taxon>
    </lineage>
</organism>
<gene>
    <name evidence="2" type="ORF">ABS361_13545</name>
</gene>
<feature type="chain" id="PRO_5043952758" description="Calcineurin-like phosphoesterase domain-containing protein" evidence="1">
    <location>
        <begin position="26"/>
        <end position="333"/>
    </location>
</feature>
<reference evidence="2" key="1">
    <citation type="submission" date="2024-06" db="EMBL/GenBank/DDBJ databases">
        <title>Methylostella associata gen. nov., sp. nov., a novel Ancalomicrobiaceae-affiliated facultatively methylotrophic bacteria that feed on methanotrophs of the genus Methylococcus.</title>
        <authorList>
            <person name="Saltykova V."/>
            <person name="Danilova O.V."/>
            <person name="Oshkin I.Y."/>
            <person name="Belova S.E."/>
            <person name="Pimenov N.V."/>
            <person name="Dedysh S.N."/>
        </authorList>
    </citation>
    <scope>NUCLEOTIDE SEQUENCE</scope>
    <source>
        <strain evidence="2">S20</strain>
    </source>
</reference>
<dbReference type="AlphaFoldDB" id="A0AAU7X5S3"/>
<keyword evidence="1" id="KW-0732">Signal</keyword>
<evidence type="ECO:0008006" key="3">
    <source>
        <dbReference type="Google" id="ProtNLM"/>
    </source>
</evidence>
<proteinExistence type="predicted"/>
<sequence length="333" mass="36463">MTRFVTQALAAALATAVLAAPAAQAVEIGGPKAFAFVALGDMPYKIPEDYARFEALIGEINKLKPAFSVHVGDIKAGSTPCTDENILKVKGEFDLFEQPLVYTIGDNEWTDCHREKAGKFNPVERLNKLREWFFAEPKSQGKTKLALERFADVFPDTKSFDGKGFVEITRFAHGGVLFVQPHIPGSNNNFETRSLENVQEFFARDKANNLWIEDSFAKAKKDGAGAVVISIQADMWDIKQTETDIPLASGFVKTLKTIEKGAKDFGKPVLVIYGDAHHLMIQPFLGTDGKPVANVTSMMVPGEKVIGAVRVVVDPDNAAMPFVFQPINETAAK</sequence>
<dbReference type="InterPro" id="IPR029052">
    <property type="entry name" value="Metallo-depent_PP-like"/>
</dbReference>
<evidence type="ECO:0000313" key="2">
    <source>
        <dbReference type="EMBL" id="XBY43125.1"/>
    </source>
</evidence>
<dbReference type="SUPFAM" id="SSF56300">
    <property type="entry name" value="Metallo-dependent phosphatases"/>
    <property type="match status" value="1"/>
</dbReference>
<name>A0AAU7X5S3_9HYPH</name>